<dbReference type="Pfam" id="PF01565">
    <property type="entry name" value="FAD_binding_4"/>
    <property type="match status" value="1"/>
</dbReference>
<dbReference type="PANTHER" id="PTHR11748">
    <property type="entry name" value="D-LACTATE DEHYDROGENASE"/>
    <property type="match status" value="1"/>
</dbReference>
<keyword evidence="2" id="KW-0004">4Fe-4S</keyword>
<evidence type="ECO:0000256" key="7">
    <source>
        <dbReference type="ARBA" id="ARBA00023004"/>
    </source>
</evidence>
<comment type="similarity">
    <text evidence="11">In the N-terminal section; belongs to the FAD-binding oxidoreductase/transferase type 4 family.</text>
</comment>
<organism evidence="16 17">
    <name type="scientific">Piscirickettsia salmonis</name>
    <dbReference type="NCBI Taxonomy" id="1238"/>
    <lineage>
        <taxon>Bacteria</taxon>
        <taxon>Pseudomonadati</taxon>
        <taxon>Pseudomonadota</taxon>
        <taxon>Gammaproteobacteria</taxon>
        <taxon>Thiotrichales</taxon>
        <taxon>Piscirickettsiaceae</taxon>
        <taxon>Piscirickettsia</taxon>
    </lineage>
</organism>
<dbReference type="InterPro" id="IPR016166">
    <property type="entry name" value="FAD-bd_PCMH"/>
</dbReference>
<dbReference type="Gene3D" id="3.30.70.2740">
    <property type="match status" value="1"/>
</dbReference>
<comment type="cofactor">
    <cofactor evidence="1">
        <name>FAD</name>
        <dbReference type="ChEBI" id="CHEBI:57692"/>
    </cofactor>
</comment>
<evidence type="ECO:0000313" key="17">
    <source>
        <dbReference type="Proteomes" id="UP000422232"/>
    </source>
</evidence>
<evidence type="ECO:0000256" key="6">
    <source>
        <dbReference type="ARBA" id="ARBA00023002"/>
    </source>
</evidence>
<feature type="domain" description="FAD-binding PCMH-type" evidence="15">
    <location>
        <begin position="41"/>
        <end position="275"/>
    </location>
</feature>
<dbReference type="Gene3D" id="1.10.45.10">
    <property type="entry name" value="Vanillyl-alcohol Oxidase, Chain A, domain 4"/>
    <property type="match status" value="1"/>
</dbReference>
<dbReference type="GO" id="GO:0051539">
    <property type="term" value="F:4 iron, 4 sulfur cluster binding"/>
    <property type="evidence" value="ECO:0007669"/>
    <property type="project" value="UniProtKB-KW"/>
</dbReference>
<reference evidence="16 17" key="1">
    <citation type="submission" date="2019-04" db="EMBL/GenBank/DDBJ databases">
        <title>Complete genome sequencing of Piscirickettsia salmonis strain Psal-009.</title>
        <authorList>
            <person name="Schober I."/>
            <person name="Bunk B."/>
            <person name="Sproer C."/>
            <person name="Carril G.P."/>
            <person name="Riedel T."/>
            <person name="Flores-Herrera P.A."/>
            <person name="Nourdin-Galindo G."/>
            <person name="Marshall S.H."/>
            <person name="Overmann J."/>
        </authorList>
    </citation>
    <scope>NUCLEOTIDE SEQUENCE [LARGE SCALE GENOMIC DNA]</scope>
    <source>
        <strain evidence="16 17">Psal-009</strain>
    </source>
</reference>
<evidence type="ECO:0000256" key="10">
    <source>
        <dbReference type="ARBA" id="ARBA00051291"/>
    </source>
</evidence>
<dbReference type="InterPro" id="IPR009051">
    <property type="entry name" value="Helical_ferredxn"/>
</dbReference>
<dbReference type="InterPro" id="IPR016164">
    <property type="entry name" value="FAD-linked_Oxase-like_C"/>
</dbReference>
<dbReference type="GO" id="GO:0004458">
    <property type="term" value="F:D-lactate dehydrogenase (cytochrome) activity"/>
    <property type="evidence" value="ECO:0007669"/>
    <property type="project" value="TreeGrafter"/>
</dbReference>
<comment type="catalytic activity">
    <reaction evidence="10">
        <text>(R)-2-hydroxyglutarate + A = 2-oxoglutarate + AH2</text>
        <dbReference type="Rhea" id="RHEA:38295"/>
        <dbReference type="ChEBI" id="CHEBI:13193"/>
        <dbReference type="ChEBI" id="CHEBI:15801"/>
        <dbReference type="ChEBI" id="CHEBI:16810"/>
        <dbReference type="ChEBI" id="CHEBI:17499"/>
        <dbReference type="EC" id="1.1.99.39"/>
    </reaction>
    <physiologicalReaction direction="left-to-right" evidence="10">
        <dbReference type="Rhea" id="RHEA:38296"/>
    </physiologicalReaction>
</comment>
<dbReference type="InterPro" id="IPR006094">
    <property type="entry name" value="Oxid_FAD_bind_N"/>
</dbReference>
<proteinExistence type="inferred from homology"/>
<evidence type="ECO:0000256" key="5">
    <source>
        <dbReference type="ARBA" id="ARBA00022827"/>
    </source>
</evidence>
<dbReference type="InterPro" id="IPR017900">
    <property type="entry name" value="4Fe4S_Fe_S_CS"/>
</dbReference>
<dbReference type="InterPro" id="IPR036318">
    <property type="entry name" value="FAD-bd_PCMH-like_sf"/>
</dbReference>
<dbReference type="FunFam" id="3.30.70.2740:FF:000003">
    <property type="entry name" value="Oxidoreductase, FAD-binding, putative"/>
    <property type="match status" value="1"/>
</dbReference>
<dbReference type="PROSITE" id="PS51387">
    <property type="entry name" value="FAD_PCMH"/>
    <property type="match status" value="1"/>
</dbReference>
<keyword evidence="6" id="KW-0560">Oxidoreductase</keyword>
<evidence type="ECO:0000313" key="16">
    <source>
        <dbReference type="EMBL" id="QGO05097.1"/>
    </source>
</evidence>
<evidence type="ECO:0000256" key="8">
    <source>
        <dbReference type="ARBA" id="ARBA00023014"/>
    </source>
</evidence>
<dbReference type="GO" id="GO:0071949">
    <property type="term" value="F:FAD binding"/>
    <property type="evidence" value="ECO:0007669"/>
    <property type="project" value="InterPro"/>
</dbReference>
<evidence type="ECO:0000259" key="14">
    <source>
        <dbReference type="PROSITE" id="PS51379"/>
    </source>
</evidence>
<evidence type="ECO:0000256" key="2">
    <source>
        <dbReference type="ARBA" id="ARBA00022485"/>
    </source>
</evidence>
<dbReference type="PROSITE" id="PS51379">
    <property type="entry name" value="4FE4S_FER_2"/>
    <property type="match status" value="1"/>
</dbReference>
<keyword evidence="7" id="KW-0408">Iron</keyword>
<dbReference type="InterPro" id="IPR016171">
    <property type="entry name" value="Vanillyl_alc_oxidase_C-sub2"/>
</dbReference>
<dbReference type="InterPro" id="IPR004113">
    <property type="entry name" value="FAD-bd_oxidored_4_C"/>
</dbReference>
<dbReference type="AlphaFoldDB" id="A0A9Q6PS29"/>
<evidence type="ECO:0000256" key="3">
    <source>
        <dbReference type="ARBA" id="ARBA00022630"/>
    </source>
</evidence>
<accession>A0A9Q6PS29</accession>
<dbReference type="Proteomes" id="UP000422232">
    <property type="component" value="Chromosome"/>
</dbReference>
<feature type="coiled-coil region" evidence="13">
    <location>
        <begin position="345"/>
        <end position="372"/>
    </location>
</feature>
<evidence type="ECO:0000256" key="9">
    <source>
        <dbReference type="ARBA" id="ARBA00039003"/>
    </source>
</evidence>
<dbReference type="Gene3D" id="1.10.1060.10">
    <property type="entry name" value="Alpha-helical ferredoxin"/>
    <property type="match status" value="1"/>
</dbReference>
<protein>
    <recommendedName>
        <fullName evidence="12">D-2-hydroxyglutarate dehydrogenase</fullName>
        <ecNumber evidence="9">1.1.99.39</ecNumber>
    </recommendedName>
</protein>
<dbReference type="GO" id="GO:0046872">
    <property type="term" value="F:metal ion binding"/>
    <property type="evidence" value="ECO:0007669"/>
    <property type="project" value="UniProtKB-KW"/>
</dbReference>
<dbReference type="PROSITE" id="PS00198">
    <property type="entry name" value="4FE4S_FER_1"/>
    <property type="match status" value="1"/>
</dbReference>
<dbReference type="InterPro" id="IPR016169">
    <property type="entry name" value="FAD-bd_PCMH_sub2"/>
</dbReference>
<name>A0A9Q6PS29_PISSA</name>
<evidence type="ECO:0000256" key="1">
    <source>
        <dbReference type="ARBA" id="ARBA00001974"/>
    </source>
</evidence>
<dbReference type="SUPFAM" id="SSF56176">
    <property type="entry name" value="FAD-binding/transporter-associated domain-like"/>
    <property type="match status" value="1"/>
</dbReference>
<evidence type="ECO:0000256" key="13">
    <source>
        <dbReference type="SAM" id="Coils"/>
    </source>
</evidence>
<dbReference type="Pfam" id="PF13183">
    <property type="entry name" value="Fer4_8"/>
    <property type="match status" value="1"/>
</dbReference>
<dbReference type="SUPFAM" id="SSF46548">
    <property type="entry name" value="alpha-helical ferredoxin"/>
    <property type="match status" value="1"/>
</dbReference>
<dbReference type="GO" id="GO:0008720">
    <property type="term" value="F:D-lactate dehydrogenase (NAD+) activity"/>
    <property type="evidence" value="ECO:0007669"/>
    <property type="project" value="TreeGrafter"/>
</dbReference>
<keyword evidence="4" id="KW-0479">Metal-binding</keyword>
<dbReference type="EC" id="1.1.99.39" evidence="9"/>
<keyword evidence="13" id="KW-0175">Coiled coil</keyword>
<evidence type="ECO:0000256" key="11">
    <source>
        <dbReference type="ARBA" id="ARBA00060924"/>
    </source>
</evidence>
<keyword evidence="8" id="KW-0411">Iron-sulfur</keyword>
<feature type="domain" description="4Fe-4S ferredoxin-type" evidence="14">
    <location>
        <begin position="624"/>
        <end position="653"/>
    </location>
</feature>
<gene>
    <name evidence="16" type="primary">glpC</name>
    <name evidence="16" type="ORF">Psal009_00977</name>
</gene>
<evidence type="ECO:0000256" key="12">
    <source>
        <dbReference type="ARBA" id="ARBA00067680"/>
    </source>
</evidence>
<dbReference type="SUPFAM" id="SSF55103">
    <property type="entry name" value="FAD-linked oxidases, C-terminal domain"/>
    <property type="match status" value="1"/>
</dbReference>
<dbReference type="RefSeq" id="WP_036777003.1">
    <property type="nucleotide sequence ID" value="NZ_CP038893.1"/>
</dbReference>
<keyword evidence="17" id="KW-1185">Reference proteome</keyword>
<sequence>MYSLHTNYQQFIDELKKSPFSGDINTDFGSRIVFATDNSIYQNLPQAVIAPRHHQDILCITKLLTQTKFRHIALSARGGGTGTNGQSLSASIILDTTKYLTQILEINPKERWVRVQSGVIRDQLNDALKQYGLFFAPSLSTSNRATLGGMTNTDACGQGSRIYGHTSDHILESTCIFADGSQHTIQSHPSAQDLKKNSPRLQALSNQLSNKLTAHQQEINQYFPKLSRYMTGYNLAQCQNNHNNNHHALNLNKLIAGSEGTLAIVTELKLNLMPIPKFKQVFALFYTDFQDALKSAHQLLAINPTSIESIDDNVLNLAKQDPIYTELEDFFQGKLPENLSALNLIEFTANTLEELQDKIKPLQAQLHNKTGKIIPTGYTNTQDPKQIETLWNLRKKSVGLLGNTPGERRPLPFIEDTVVPPEHLADYIFELRQLLEQHGLTYGMFGHVDVGCLHVRPALDLKQEHDVTLITTLTEETAKLVKKYHGLLWGEHGKGYRGHYIKDYIGDNLYSLMAEIKSLFDPFNQLNPGKLVSSPYKPQALLPIRSTLRGDYDKHINLTHQNNYQTILRCNGNGACFTYQKDQVICPSYKVTNNRLHSPKGRANLLREWSRQDSTGELTSTFEKEVYHALHGCLGCKGCATACPVQVNIPNSKAKFLNHYYQKNKRPLKDYLIAHIESLLPLQATIPRFFNTLSHNPISTYLIKQLGLADLPRLSTPSLSARLKKAQIPLYNLNDLHQLSRADREKAVILVQDPFTSFYEAELITDAYDLIKKLGYQPLILPFKKNGKAMHVKGFLTSFNQLVEENSQFFNQIANTGIPMIGLDASTVLCYRDEYQDYSNQSNLQPEFNILLISEWLKSINIDSSITKKYHSAIEYTLLQHCTEKSLLPESTKQWLNVFKQFNLTLNIIPSGCCGMAGTYGHETEHVENSGKLFRQNWQETIEQYSKEQILATGFSCRCQTKRFKGFKPKHPLSALLHALQEKT</sequence>
<dbReference type="Pfam" id="PF02913">
    <property type="entry name" value="FAD-oxidase_C"/>
    <property type="match status" value="1"/>
</dbReference>
<dbReference type="InterPro" id="IPR017896">
    <property type="entry name" value="4Fe4S_Fe-S-bd"/>
</dbReference>
<dbReference type="Gene3D" id="3.30.465.10">
    <property type="match status" value="1"/>
</dbReference>
<evidence type="ECO:0000256" key="4">
    <source>
        <dbReference type="ARBA" id="ARBA00022723"/>
    </source>
</evidence>
<dbReference type="GO" id="GO:0051990">
    <property type="term" value="F:(R)-2-hydroxyglutarate dehydrogenase activity"/>
    <property type="evidence" value="ECO:0007669"/>
    <property type="project" value="UniProtKB-EC"/>
</dbReference>
<evidence type="ECO:0000259" key="15">
    <source>
        <dbReference type="PROSITE" id="PS51387"/>
    </source>
</evidence>
<keyword evidence="5" id="KW-0274">FAD</keyword>
<dbReference type="EMBL" id="CP038908">
    <property type="protein sequence ID" value="QGO05097.1"/>
    <property type="molecule type" value="Genomic_DNA"/>
</dbReference>
<dbReference type="GO" id="GO:1903457">
    <property type="term" value="P:lactate catabolic process"/>
    <property type="evidence" value="ECO:0007669"/>
    <property type="project" value="TreeGrafter"/>
</dbReference>
<dbReference type="PANTHER" id="PTHR11748:SF119">
    <property type="entry name" value="D-2-HYDROXYGLUTARATE DEHYDROGENASE"/>
    <property type="match status" value="1"/>
</dbReference>
<keyword evidence="3" id="KW-0285">Flavoprotein</keyword>